<keyword evidence="2" id="KW-1185">Reference proteome</keyword>
<organism evidence="1 2">
    <name type="scientific">Kordia antarctica</name>
    <dbReference type="NCBI Taxonomy" id="1218801"/>
    <lineage>
        <taxon>Bacteria</taxon>
        <taxon>Pseudomonadati</taxon>
        <taxon>Bacteroidota</taxon>
        <taxon>Flavobacteriia</taxon>
        <taxon>Flavobacteriales</taxon>
        <taxon>Flavobacteriaceae</taxon>
        <taxon>Kordia</taxon>
    </lineage>
</organism>
<proteinExistence type="predicted"/>
<dbReference type="Proteomes" id="UP000464657">
    <property type="component" value="Chromosome"/>
</dbReference>
<dbReference type="PANTHER" id="PTHR39324">
    <property type="entry name" value="CALCIUM DODECIN"/>
    <property type="match status" value="1"/>
</dbReference>
<dbReference type="EMBL" id="CP019288">
    <property type="protein sequence ID" value="QHI38197.1"/>
    <property type="molecule type" value="Genomic_DNA"/>
</dbReference>
<dbReference type="SUPFAM" id="SSF89807">
    <property type="entry name" value="Dodecin-like"/>
    <property type="match status" value="1"/>
</dbReference>
<dbReference type="Pfam" id="PF07311">
    <property type="entry name" value="Dodecin"/>
    <property type="match status" value="1"/>
</dbReference>
<evidence type="ECO:0000313" key="1">
    <source>
        <dbReference type="EMBL" id="QHI38197.1"/>
    </source>
</evidence>
<dbReference type="Gene3D" id="3.30.1660.10">
    <property type="entry name" value="Flavin-binding protein dodecin"/>
    <property type="match status" value="1"/>
</dbReference>
<dbReference type="PANTHER" id="PTHR39324:SF1">
    <property type="entry name" value="CALCIUM DODECIN"/>
    <property type="match status" value="1"/>
</dbReference>
<dbReference type="InterPro" id="IPR009923">
    <property type="entry name" value="Dodecin"/>
</dbReference>
<dbReference type="AlphaFoldDB" id="A0A7L4ZNZ2"/>
<sequence>MAVLKVIEVLSNSKKSWEDATAKAVKQASKSVKNIKSVYVQEQSAIVNGDAVVEFRVNLKLTFEVK</sequence>
<gene>
    <name evidence="1" type="primary">secE2</name>
    <name evidence="1" type="ORF">IMCC3317_35840</name>
</gene>
<protein>
    <submittedName>
        <fullName evidence="1">Calcium dodecin</fullName>
    </submittedName>
</protein>
<dbReference type="InterPro" id="IPR036694">
    <property type="entry name" value="Dodecin-like_sf"/>
</dbReference>
<dbReference type="InterPro" id="IPR025543">
    <property type="entry name" value="Dodecin-like"/>
</dbReference>
<accession>A0A7L4ZNZ2</accession>
<dbReference type="RefSeq" id="WP_160130758.1">
    <property type="nucleotide sequence ID" value="NZ_CP019288.1"/>
</dbReference>
<evidence type="ECO:0000313" key="2">
    <source>
        <dbReference type="Proteomes" id="UP000464657"/>
    </source>
</evidence>
<dbReference type="KEGG" id="kan:IMCC3317_35840"/>
<name>A0A7L4ZNZ2_9FLAO</name>
<dbReference type="OrthoDB" id="1525133at2"/>
<reference evidence="1 2" key="1">
    <citation type="journal article" date="2013" name="Int. J. Syst. Evol. Microbiol.">
        <title>Kordia antarctica sp. nov., isolated from Antarctic seawater.</title>
        <authorList>
            <person name="Baek K."/>
            <person name="Choi A."/>
            <person name="Kang I."/>
            <person name="Lee K."/>
            <person name="Cho J.C."/>
        </authorList>
    </citation>
    <scope>NUCLEOTIDE SEQUENCE [LARGE SCALE GENOMIC DNA]</scope>
    <source>
        <strain evidence="1 2">IMCC3317</strain>
    </source>
</reference>